<proteinExistence type="predicted"/>
<dbReference type="STRING" id="1748243.Tel_06055"/>
<accession>A0A0S2TC99</accession>
<dbReference type="Proteomes" id="UP000055136">
    <property type="component" value="Chromosome"/>
</dbReference>
<sequence>MSLALQPASAASVAIQQMAEILLNMENTPTPAQHEVLRQIADGTNVTANEQALAKAMLNMNGSVKAEDKDLVWGVLRDVGAFEGEKELAKVLNQFDTNANPGLRKRLQKLLPPQPKPEPAAEAPPEQSSEQASGEATDTAAQ</sequence>
<evidence type="ECO:0000313" key="3">
    <source>
        <dbReference type="Proteomes" id="UP000055136"/>
    </source>
</evidence>
<feature type="compositionally biased region" description="Low complexity" evidence="1">
    <location>
        <begin position="120"/>
        <end position="133"/>
    </location>
</feature>
<dbReference type="EMBL" id="CP013099">
    <property type="protein sequence ID" value="ALP52751.1"/>
    <property type="molecule type" value="Genomic_DNA"/>
</dbReference>
<protein>
    <submittedName>
        <fullName evidence="2">Uncharacterized protein</fullName>
    </submittedName>
</protein>
<organism evidence="2 3">
    <name type="scientific">Candidatus Tenderia electrophaga</name>
    <dbReference type="NCBI Taxonomy" id="1748243"/>
    <lineage>
        <taxon>Bacteria</taxon>
        <taxon>Pseudomonadati</taxon>
        <taxon>Pseudomonadota</taxon>
        <taxon>Gammaproteobacteria</taxon>
        <taxon>Candidatus Tenderiales</taxon>
        <taxon>Candidatus Tenderiaceae</taxon>
        <taxon>Candidatus Tenderia</taxon>
    </lineage>
</organism>
<keyword evidence="3" id="KW-1185">Reference proteome</keyword>
<gene>
    <name evidence="2" type="ORF">Tel_06055</name>
</gene>
<dbReference type="KEGG" id="tee:Tel_06055"/>
<evidence type="ECO:0000256" key="1">
    <source>
        <dbReference type="SAM" id="MobiDB-lite"/>
    </source>
</evidence>
<dbReference type="AlphaFoldDB" id="A0A0S2TC99"/>
<evidence type="ECO:0000313" key="2">
    <source>
        <dbReference type="EMBL" id="ALP52751.1"/>
    </source>
</evidence>
<reference evidence="2" key="1">
    <citation type="submission" date="2015-10" db="EMBL/GenBank/DDBJ databases">
        <title>Description of Candidatus Tenderia electrophaga gen. nov, sp. nov., an Uncultivated Electroautotroph from a Biocathode Enrichment.</title>
        <authorList>
            <person name="Eddie B.J."/>
            <person name="Malanoski A.P."/>
            <person name="Wang Z."/>
            <person name="Hall R.J."/>
            <person name="Oh S.D."/>
            <person name="Heiner C."/>
            <person name="Lin B."/>
            <person name="Strycharz-Glaven S.M."/>
        </authorList>
    </citation>
    <scope>NUCLEOTIDE SEQUENCE [LARGE SCALE GENOMIC DNA]</scope>
    <source>
        <strain evidence="2">NRL1</strain>
    </source>
</reference>
<name>A0A0S2TC99_9GAMM</name>
<feature type="region of interest" description="Disordered" evidence="1">
    <location>
        <begin position="109"/>
        <end position="142"/>
    </location>
</feature>